<gene>
    <name evidence="2" type="ORF">SAMN02745221_02179</name>
</gene>
<evidence type="ECO:0000313" key="2">
    <source>
        <dbReference type="EMBL" id="SHH34380.1"/>
    </source>
</evidence>
<proteinExistence type="predicted"/>
<keyword evidence="1" id="KW-0472">Membrane</keyword>
<evidence type="ECO:0000313" key="3">
    <source>
        <dbReference type="Proteomes" id="UP000242329"/>
    </source>
</evidence>
<sequence>MKKETSFWLITIAVAILILSVYIIYKSTTDNEQIIFTGQGHEWKAKIVITIKGNEVSEFME</sequence>
<evidence type="ECO:0008006" key="4">
    <source>
        <dbReference type="Google" id="ProtNLM"/>
    </source>
</evidence>
<dbReference type="RefSeq" id="WP_143156955.1">
    <property type="nucleotide sequence ID" value="NZ_FQWY01000071.1"/>
</dbReference>
<keyword evidence="1" id="KW-1133">Transmembrane helix</keyword>
<protein>
    <recommendedName>
        <fullName evidence="4">NusG domain-containing protein</fullName>
    </recommendedName>
</protein>
<organism evidence="2 3">
    <name type="scientific">Thermosyntropha lipolytica DSM 11003</name>
    <dbReference type="NCBI Taxonomy" id="1123382"/>
    <lineage>
        <taxon>Bacteria</taxon>
        <taxon>Bacillati</taxon>
        <taxon>Bacillota</taxon>
        <taxon>Clostridia</taxon>
        <taxon>Eubacteriales</taxon>
        <taxon>Syntrophomonadaceae</taxon>
        <taxon>Thermosyntropha</taxon>
    </lineage>
</organism>
<dbReference type="EMBL" id="FQWY01000071">
    <property type="protein sequence ID" value="SHH34380.1"/>
    <property type="molecule type" value="Genomic_DNA"/>
</dbReference>
<feature type="transmembrane region" description="Helical" evidence="1">
    <location>
        <begin position="6"/>
        <end position="25"/>
    </location>
</feature>
<accession>A0A1M5S7F3</accession>
<dbReference type="Proteomes" id="UP000242329">
    <property type="component" value="Unassembled WGS sequence"/>
</dbReference>
<keyword evidence="1" id="KW-0812">Transmembrane</keyword>
<feature type="non-terminal residue" evidence="2">
    <location>
        <position position="61"/>
    </location>
</feature>
<dbReference type="AlphaFoldDB" id="A0A1M5S7F3"/>
<keyword evidence="3" id="KW-1185">Reference proteome</keyword>
<evidence type="ECO:0000256" key="1">
    <source>
        <dbReference type="SAM" id="Phobius"/>
    </source>
</evidence>
<name>A0A1M5S7F3_9FIRM</name>
<reference evidence="3" key="1">
    <citation type="submission" date="2016-11" db="EMBL/GenBank/DDBJ databases">
        <authorList>
            <person name="Varghese N."/>
            <person name="Submissions S."/>
        </authorList>
    </citation>
    <scope>NUCLEOTIDE SEQUENCE [LARGE SCALE GENOMIC DNA]</scope>
    <source>
        <strain evidence="3">DSM 11003</strain>
    </source>
</reference>